<reference evidence="5 6" key="1">
    <citation type="submission" date="2014-09" db="EMBL/GenBank/DDBJ databases">
        <title>Draft Genome Sequence of Draconibacterium sp. JN14CK-3.</title>
        <authorList>
            <person name="Dong C."/>
            <person name="Lai Q."/>
            <person name="Shao Z."/>
        </authorList>
    </citation>
    <scope>NUCLEOTIDE SEQUENCE [LARGE SCALE GENOMIC DNA]</scope>
    <source>
        <strain evidence="5 6">JN14CK-3</strain>
    </source>
</reference>
<dbReference type="Gene3D" id="3.40.50.2300">
    <property type="match status" value="2"/>
</dbReference>
<protein>
    <recommendedName>
        <fullName evidence="4">HTH gntR-type domain-containing protein</fullName>
    </recommendedName>
</protein>
<dbReference type="AlphaFoldDB" id="A0A0D8J7Z3"/>
<organism evidence="5 6">
    <name type="scientific">Draconibacterium sediminis</name>
    <dbReference type="NCBI Taxonomy" id="1544798"/>
    <lineage>
        <taxon>Bacteria</taxon>
        <taxon>Pseudomonadati</taxon>
        <taxon>Bacteroidota</taxon>
        <taxon>Bacteroidia</taxon>
        <taxon>Marinilabiliales</taxon>
        <taxon>Prolixibacteraceae</taxon>
        <taxon>Draconibacterium</taxon>
    </lineage>
</organism>
<dbReference type="GO" id="GO:0003677">
    <property type="term" value="F:DNA binding"/>
    <property type="evidence" value="ECO:0007669"/>
    <property type="project" value="UniProtKB-KW"/>
</dbReference>
<feature type="domain" description="HTH gntR-type" evidence="4">
    <location>
        <begin position="15"/>
        <end position="83"/>
    </location>
</feature>
<dbReference type="PANTHER" id="PTHR38445">
    <property type="entry name" value="HTH-TYPE TRANSCRIPTIONAL REPRESSOR YTRA"/>
    <property type="match status" value="1"/>
</dbReference>
<dbReference type="SUPFAM" id="SSF53822">
    <property type="entry name" value="Periplasmic binding protein-like I"/>
    <property type="match status" value="1"/>
</dbReference>
<keyword evidence="1" id="KW-0805">Transcription regulation</keyword>
<dbReference type="InterPro" id="IPR028082">
    <property type="entry name" value="Peripla_BP_I"/>
</dbReference>
<evidence type="ECO:0000256" key="1">
    <source>
        <dbReference type="ARBA" id="ARBA00023015"/>
    </source>
</evidence>
<dbReference type="InterPro" id="IPR046335">
    <property type="entry name" value="LacI/GalR-like_sensor"/>
</dbReference>
<dbReference type="EMBL" id="JRHC01000007">
    <property type="protein sequence ID" value="KJF41913.1"/>
    <property type="molecule type" value="Genomic_DNA"/>
</dbReference>
<dbReference type="GO" id="GO:0003700">
    <property type="term" value="F:DNA-binding transcription factor activity"/>
    <property type="evidence" value="ECO:0007669"/>
    <property type="project" value="InterPro"/>
</dbReference>
<evidence type="ECO:0000313" key="5">
    <source>
        <dbReference type="EMBL" id="KJF41913.1"/>
    </source>
</evidence>
<proteinExistence type="predicted"/>
<dbReference type="InterPro" id="IPR036388">
    <property type="entry name" value="WH-like_DNA-bd_sf"/>
</dbReference>
<dbReference type="OrthoDB" id="742238at2"/>
<dbReference type="CDD" id="cd07377">
    <property type="entry name" value="WHTH_GntR"/>
    <property type="match status" value="1"/>
</dbReference>
<gene>
    <name evidence="5" type="ORF">LH29_21710</name>
</gene>
<dbReference type="PANTHER" id="PTHR38445:SF10">
    <property type="entry name" value="GNTR-FAMILY TRANSCRIPTIONAL REGULATOR"/>
    <property type="match status" value="1"/>
</dbReference>
<keyword evidence="3" id="KW-0804">Transcription</keyword>
<dbReference type="RefSeq" id="WP_045033247.1">
    <property type="nucleotide sequence ID" value="NZ_CAJXKZ010000001.1"/>
</dbReference>
<evidence type="ECO:0000256" key="3">
    <source>
        <dbReference type="ARBA" id="ARBA00023163"/>
    </source>
</evidence>
<name>A0A0D8J7Z3_9BACT</name>
<dbReference type="Proteomes" id="UP000032544">
    <property type="component" value="Unassembled WGS sequence"/>
</dbReference>
<keyword evidence="2" id="KW-0238">DNA-binding</keyword>
<sequence length="335" mass="38825">MPRRRLISINSKSAVPKYRQIIDSVLNSIEKRHLKKGDKVPSINQICSEFNLSRDTVMFAFNELKSKGILKSQPGKGYYIASTEIKVEERVFVLFDEMNAFKEDLYNSLINSLKGKAVVEVYFHHFNYKVFKNLITESIGNYTSYLIMPATFDNTGHLLSKLPQDRVYIIDRLKPDLSKYPVVYQDFEQDFYDALVEGKEMIEKYRKLVFVNPGGKEPAERSEGFRRFCEENNFRYEIVKTLTGVKPSLWEAYFLISDRDLVEMVKIAKYCKFKLGKKFGIVSFNDTMLKEVVSGGITTISTDFTEMGKMLANMVVTRDKSQIRNKARMIVRNSL</sequence>
<dbReference type="PROSITE" id="PS50949">
    <property type="entry name" value="HTH_GNTR"/>
    <property type="match status" value="1"/>
</dbReference>
<evidence type="ECO:0000259" key="4">
    <source>
        <dbReference type="PROSITE" id="PS50949"/>
    </source>
</evidence>
<dbReference type="InterPro" id="IPR036390">
    <property type="entry name" value="WH_DNA-bd_sf"/>
</dbReference>
<evidence type="ECO:0000256" key="2">
    <source>
        <dbReference type="ARBA" id="ARBA00023125"/>
    </source>
</evidence>
<dbReference type="Gene3D" id="1.10.10.10">
    <property type="entry name" value="Winged helix-like DNA-binding domain superfamily/Winged helix DNA-binding domain"/>
    <property type="match status" value="1"/>
</dbReference>
<dbReference type="STRING" id="1544798.LH29_21710"/>
<evidence type="ECO:0000313" key="6">
    <source>
        <dbReference type="Proteomes" id="UP000032544"/>
    </source>
</evidence>
<dbReference type="Pfam" id="PF00392">
    <property type="entry name" value="GntR"/>
    <property type="match status" value="1"/>
</dbReference>
<dbReference type="SMART" id="SM00345">
    <property type="entry name" value="HTH_GNTR"/>
    <property type="match status" value="1"/>
</dbReference>
<comment type="caution">
    <text evidence="5">The sequence shown here is derived from an EMBL/GenBank/DDBJ whole genome shotgun (WGS) entry which is preliminary data.</text>
</comment>
<dbReference type="SUPFAM" id="SSF46785">
    <property type="entry name" value="Winged helix' DNA-binding domain"/>
    <property type="match status" value="1"/>
</dbReference>
<dbReference type="Pfam" id="PF13377">
    <property type="entry name" value="Peripla_BP_3"/>
    <property type="match status" value="1"/>
</dbReference>
<accession>A0A0D8J7Z3</accession>
<dbReference type="InterPro" id="IPR000524">
    <property type="entry name" value="Tscrpt_reg_HTH_GntR"/>
</dbReference>
<keyword evidence="6" id="KW-1185">Reference proteome</keyword>